<dbReference type="Proteomes" id="UP000199183">
    <property type="component" value="Unassembled WGS sequence"/>
</dbReference>
<feature type="transmembrane region" description="Helical" evidence="6">
    <location>
        <begin position="144"/>
        <end position="166"/>
    </location>
</feature>
<dbReference type="GO" id="GO:0005886">
    <property type="term" value="C:plasma membrane"/>
    <property type="evidence" value="ECO:0007669"/>
    <property type="project" value="UniProtKB-SubCell"/>
</dbReference>
<proteinExistence type="inferred from homology"/>
<feature type="transmembrane region" description="Helical" evidence="6">
    <location>
        <begin position="105"/>
        <end position="123"/>
    </location>
</feature>
<dbReference type="PANTHER" id="PTHR43701">
    <property type="entry name" value="MEMBRANE TRANSPORTER PROTEIN MJ0441-RELATED"/>
    <property type="match status" value="1"/>
</dbReference>
<keyword evidence="8" id="KW-1185">Reference proteome</keyword>
<dbReference type="EMBL" id="FNRY01000001">
    <property type="protein sequence ID" value="SEB67445.1"/>
    <property type="molecule type" value="Genomic_DNA"/>
</dbReference>
<evidence type="ECO:0000256" key="3">
    <source>
        <dbReference type="ARBA" id="ARBA00022692"/>
    </source>
</evidence>
<dbReference type="Pfam" id="PF01925">
    <property type="entry name" value="TauE"/>
    <property type="match status" value="1"/>
</dbReference>
<feature type="transmembrane region" description="Helical" evidence="6">
    <location>
        <begin position="212"/>
        <end position="233"/>
    </location>
</feature>
<evidence type="ECO:0000256" key="1">
    <source>
        <dbReference type="ARBA" id="ARBA00004141"/>
    </source>
</evidence>
<evidence type="ECO:0000256" key="2">
    <source>
        <dbReference type="ARBA" id="ARBA00009142"/>
    </source>
</evidence>
<feature type="transmembrane region" description="Helical" evidence="6">
    <location>
        <begin position="239"/>
        <end position="258"/>
    </location>
</feature>
<dbReference type="InterPro" id="IPR002781">
    <property type="entry name" value="TM_pro_TauE-like"/>
</dbReference>
<dbReference type="STRING" id="640635.SAMN04489806_1471"/>
<comment type="similarity">
    <text evidence="2 6">Belongs to the 4-toluene sulfonate uptake permease (TSUP) (TC 2.A.102) family.</text>
</comment>
<dbReference type="PANTHER" id="PTHR43701:SF2">
    <property type="entry name" value="MEMBRANE TRANSPORTER PROTEIN YJNA-RELATED"/>
    <property type="match status" value="1"/>
</dbReference>
<keyword evidence="4 6" id="KW-1133">Transmembrane helix</keyword>
<evidence type="ECO:0000313" key="7">
    <source>
        <dbReference type="EMBL" id="SEB67445.1"/>
    </source>
</evidence>
<dbReference type="OrthoDB" id="1523449at2"/>
<sequence>MSALLPVIALALIGLVAGVGITAIGPGGVLVTIGLVALTPLAPDEVAGTAMLTNVATGIVGTIVFARSRHLADPDVKRLAVVLSVTAVVGTPLGVLLNRLLSPDAFGMLLAALVVIVAVLVLVRQHRSRTTDAAEQHAHARRPLGLAPTIGIGLAVAAVSGVFGVGGPMLSVPLLIVIGVSLLPALAASQVQSIVIAAVGSLGYLASGSIDLGLAALVGLPELLGVVLGWIVARHVSSRVLAFVLAAVLLATAPYIALAP</sequence>
<dbReference type="RefSeq" id="WP_091182036.1">
    <property type="nucleotide sequence ID" value="NZ_FNRY01000001.1"/>
</dbReference>
<comment type="subcellular location">
    <subcellularLocation>
        <location evidence="6">Cell membrane</location>
        <topology evidence="6">Multi-pass membrane protein</topology>
    </subcellularLocation>
    <subcellularLocation>
        <location evidence="1">Membrane</location>
        <topology evidence="1">Multi-pass membrane protein</topology>
    </subcellularLocation>
</comment>
<keyword evidence="5 6" id="KW-0472">Membrane</keyword>
<gene>
    <name evidence="7" type="ORF">SAMN04489806_1471</name>
</gene>
<name>A0A1H4LAV3_9MICO</name>
<reference evidence="7 8" key="1">
    <citation type="submission" date="2016-10" db="EMBL/GenBank/DDBJ databases">
        <authorList>
            <person name="de Groot N.N."/>
        </authorList>
    </citation>
    <scope>NUCLEOTIDE SEQUENCE [LARGE SCALE GENOMIC DNA]</scope>
    <source>
        <strain evidence="7 8">DSM 21799</strain>
    </source>
</reference>
<evidence type="ECO:0000256" key="6">
    <source>
        <dbReference type="RuleBase" id="RU363041"/>
    </source>
</evidence>
<protein>
    <recommendedName>
        <fullName evidence="6">Probable membrane transporter protein</fullName>
    </recommendedName>
</protein>
<evidence type="ECO:0000256" key="4">
    <source>
        <dbReference type="ARBA" id="ARBA00022989"/>
    </source>
</evidence>
<feature type="transmembrane region" description="Helical" evidence="6">
    <location>
        <begin position="46"/>
        <end position="66"/>
    </location>
</feature>
<keyword evidence="6" id="KW-1003">Cell membrane</keyword>
<feature type="transmembrane region" description="Helical" evidence="6">
    <location>
        <begin position="172"/>
        <end position="205"/>
    </location>
</feature>
<dbReference type="InterPro" id="IPR051598">
    <property type="entry name" value="TSUP/Inactive_protease-like"/>
</dbReference>
<evidence type="ECO:0000313" key="8">
    <source>
        <dbReference type="Proteomes" id="UP000199183"/>
    </source>
</evidence>
<feature type="transmembrane region" description="Helical" evidence="6">
    <location>
        <begin position="78"/>
        <end position="99"/>
    </location>
</feature>
<dbReference type="AlphaFoldDB" id="A0A1H4LAV3"/>
<organism evidence="7 8">
    <name type="scientific">Paramicrobacterium humi</name>
    <dbReference type="NCBI Taxonomy" id="640635"/>
    <lineage>
        <taxon>Bacteria</taxon>
        <taxon>Bacillati</taxon>
        <taxon>Actinomycetota</taxon>
        <taxon>Actinomycetes</taxon>
        <taxon>Micrococcales</taxon>
        <taxon>Microbacteriaceae</taxon>
        <taxon>Paramicrobacterium</taxon>
    </lineage>
</organism>
<keyword evidence="3 6" id="KW-0812">Transmembrane</keyword>
<evidence type="ECO:0000256" key="5">
    <source>
        <dbReference type="ARBA" id="ARBA00023136"/>
    </source>
</evidence>
<accession>A0A1H4LAV3</accession>